<keyword evidence="1" id="KW-0472">Membrane</keyword>
<feature type="transmembrane region" description="Helical" evidence="1">
    <location>
        <begin position="6"/>
        <end position="25"/>
    </location>
</feature>
<gene>
    <name evidence="2" type="ORF">EYD45_05020</name>
</gene>
<sequence length="128" mass="15031">MDKASLLKLVLILISFGIILWYYGFFSPYNYFQAKTDIRNNTPKKILVGEQLVYPKDLNKISKKYGFENIAFGCTITLPELNGIKSYNKVIDEHLNDINEANWMEIYQKQIDSIKWIKIENKEIKLCD</sequence>
<evidence type="ECO:0000313" key="3">
    <source>
        <dbReference type="Proteomes" id="UP000291142"/>
    </source>
</evidence>
<reference evidence="2 3" key="1">
    <citation type="submission" date="2019-02" db="EMBL/GenBank/DDBJ databases">
        <title>Hyunsoonleella sp., isolated from marine sediment.</title>
        <authorList>
            <person name="Liu B.-T."/>
        </authorList>
    </citation>
    <scope>NUCLEOTIDE SEQUENCE [LARGE SCALE GENOMIC DNA]</scope>
    <source>
        <strain evidence="2 3">T58</strain>
    </source>
</reference>
<dbReference type="EMBL" id="SIRT01000002">
    <property type="protein sequence ID" value="TBN05638.1"/>
    <property type="molecule type" value="Genomic_DNA"/>
</dbReference>
<evidence type="ECO:0000256" key="1">
    <source>
        <dbReference type="SAM" id="Phobius"/>
    </source>
</evidence>
<name>A0A4Q9FL62_9FLAO</name>
<dbReference type="RefSeq" id="WP_130963255.1">
    <property type="nucleotide sequence ID" value="NZ_SIRT01000002.1"/>
</dbReference>
<dbReference type="Proteomes" id="UP000291142">
    <property type="component" value="Unassembled WGS sequence"/>
</dbReference>
<protein>
    <submittedName>
        <fullName evidence="2">Uncharacterized protein</fullName>
    </submittedName>
</protein>
<dbReference type="OrthoDB" id="1202623at2"/>
<comment type="caution">
    <text evidence="2">The sequence shown here is derived from an EMBL/GenBank/DDBJ whole genome shotgun (WGS) entry which is preliminary data.</text>
</comment>
<keyword evidence="1" id="KW-1133">Transmembrane helix</keyword>
<organism evidence="2 3">
    <name type="scientific">Hyunsoonleella flava</name>
    <dbReference type="NCBI Taxonomy" id="2527939"/>
    <lineage>
        <taxon>Bacteria</taxon>
        <taxon>Pseudomonadati</taxon>
        <taxon>Bacteroidota</taxon>
        <taxon>Flavobacteriia</taxon>
        <taxon>Flavobacteriales</taxon>
        <taxon>Flavobacteriaceae</taxon>
    </lineage>
</organism>
<keyword evidence="1" id="KW-0812">Transmembrane</keyword>
<accession>A0A4Q9FL62</accession>
<keyword evidence="3" id="KW-1185">Reference proteome</keyword>
<evidence type="ECO:0000313" key="2">
    <source>
        <dbReference type="EMBL" id="TBN05638.1"/>
    </source>
</evidence>
<dbReference type="AlphaFoldDB" id="A0A4Q9FL62"/>
<proteinExistence type="predicted"/>